<dbReference type="SUPFAM" id="SSF48264">
    <property type="entry name" value="Cytochrome P450"/>
    <property type="match status" value="1"/>
</dbReference>
<dbReference type="Proteomes" id="UP001558713">
    <property type="component" value="Unassembled WGS sequence"/>
</dbReference>
<evidence type="ECO:0000313" key="2">
    <source>
        <dbReference type="EMBL" id="KAL1214689.1"/>
    </source>
</evidence>
<name>A0ABD1BF26_CARAN</name>
<evidence type="ECO:0000256" key="1">
    <source>
        <dbReference type="SAM" id="Phobius"/>
    </source>
</evidence>
<dbReference type="PANTHER" id="PTHR24299:SF59">
    <property type="entry name" value="CYTOCHROME P450 SUPERFAMILY PROTEIN"/>
    <property type="match status" value="1"/>
</dbReference>
<dbReference type="PRINTS" id="PR00463">
    <property type="entry name" value="EP450I"/>
</dbReference>
<gene>
    <name evidence="2" type="ORF">V5N11_010577</name>
</gene>
<dbReference type="InterPro" id="IPR001128">
    <property type="entry name" value="Cyt_P450"/>
</dbReference>
<keyword evidence="1" id="KW-0812">Transmembrane</keyword>
<protein>
    <submittedName>
        <fullName evidence="2">Cytochrome P450 76C1</fullName>
    </submittedName>
</protein>
<reference evidence="2 3" key="1">
    <citation type="submission" date="2024-04" db="EMBL/GenBank/DDBJ databases">
        <title>Genome assembly C_amara_ONT_v2.</title>
        <authorList>
            <person name="Yant L."/>
            <person name="Moore C."/>
            <person name="Slenker M."/>
        </authorList>
    </citation>
    <scope>NUCLEOTIDE SEQUENCE [LARGE SCALE GENOMIC DNA]</scope>
    <source>
        <tissue evidence="2">Leaf</tissue>
    </source>
</reference>
<keyword evidence="3" id="KW-1185">Reference proteome</keyword>
<dbReference type="AlphaFoldDB" id="A0ABD1BF26"/>
<sequence length="117" mass="12940">MKGTITPALLLIICFLLVYIFLVAVKSRRRPPGWPIIGNLRHIIGKAPHRSLANLSRVYGPVMSLRLGSLTTVVTSSDAAREVLKTLDLVFSGRTFNETATRKSPYHGCLRRRLVGA</sequence>
<dbReference type="InterPro" id="IPR002401">
    <property type="entry name" value="Cyt_P450_E_grp-I"/>
</dbReference>
<dbReference type="Gene3D" id="1.10.630.10">
    <property type="entry name" value="Cytochrome P450"/>
    <property type="match status" value="1"/>
</dbReference>
<accession>A0ABD1BF26</accession>
<feature type="transmembrane region" description="Helical" evidence="1">
    <location>
        <begin position="6"/>
        <end position="25"/>
    </location>
</feature>
<comment type="caution">
    <text evidence="2">The sequence shown here is derived from an EMBL/GenBank/DDBJ whole genome shotgun (WGS) entry which is preliminary data.</text>
</comment>
<organism evidence="2 3">
    <name type="scientific">Cardamine amara subsp. amara</name>
    <dbReference type="NCBI Taxonomy" id="228776"/>
    <lineage>
        <taxon>Eukaryota</taxon>
        <taxon>Viridiplantae</taxon>
        <taxon>Streptophyta</taxon>
        <taxon>Embryophyta</taxon>
        <taxon>Tracheophyta</taxon>
        <taxon>Spermatophyta</taxon>
        <taxon>Magnoliopsida</taxon>
        <taxon>eudicotyledons</taxon>
        <taxon>Gunneridae</taxon>
        <taxon>Pentapetalae</taxon>
        <taxon>rosids</taxon>
        <taxon>malvids</taxon>
        <taxon>Brassicales</taxon>
        <taxon>Brassicaceae</taxon>
        <taxon>Cardamineae</taxon>
        <taxon>Cardamine</taxon>
    </lineage>
</organism>
<evidence type="ECO:0000313" key="3">
    <source>
        <dbReference type="Proteomes" id="UP001558713"/>
    </source>
</evidence>
<dbReference type="InterPro" id="IPR036396">
    <property type="entry name" value="Cyt_P450_sf"/>
</dbReference>
<dbReference type="PANTHER" id="PTHR24299">
    <property type="entry name" value="CYTOCHROME P450 FAMILY 1"/>
    <property type="match status" value="1"/>
</dbReference>
<dbReference type="EMBL" id="JBANAX010000303">
    <property type="protein sequence ID" value="KAL1214689.1"/>
    <property type="molecule type" value="Genomic_DNA"/>
</dbReference>
<keyword evidence="1" id="KW-0472">Membrane</keyword>
<proteinExistence type="predicted"/>
<dbReference type="Pfam" id="PF00067">
    <property type="entry name" value="p450"/>
    <property type="match status" value="1"/>
</dbReference>
<keyword evidence="1" id="KW-1133">Transmembrane helix</keyword>